<dbReference type="WBParaSite" id="maker-unitig_22644-snap-gene-0.2-mRNA-1">
    <property type="protein sequence ID" value="maker-unitig_22644-snap-gene-0.2-mRNA-1"/>
    <property type="gene ID" value="maker-unitig_22644-snap-gene-0.2"/>
</dbReference>
<reference evidence="2" key="1">
    <citation type="submission" date="2016-11" db="UniProtKB">
        <authorList>
            <consortium name="WormBaseParasite"/>
        </authorList>
    </citation>
    <scope>IDENTIFICATION</scope>
</reference>
<sequence>RNSAQSTKRNHWPTRTVVSTGARSTLTIGSAADVSPIPHPGVTLSQALPGTLRRRIQSYQREVTKHLFCLTSARSRVIILVVLYPCSNVVDIETVEAIALAKQWTQRDYEEELKDLEDSLCETDSDKRAYLMRKLGSNWIVDNSKGVPDYVSAEVQLRRGRELPTFTFVYLLFRRLYSKSICKIEKLAKWLLGEVQSQVTKTLEKLADDCFKAFQGCCYLRSSSQAIDQVRCRADLAKLISHERRLFTQDSQFSEKLRGINITSRLKRPIKRGANSPGNQSLPAAGLSAHRGHGANVRAVPHARQRCHQAGCRHDRLFAGGSDQVDILDLLREKEGRQRRRRYLTQAACQMRESRKELQSAKQNRMLLED</sequence>
<keyword evidence="1" id="KW-1185">Reference proteome</keyword>
<accession>A0A1I8F7X3</accession>
<proteinExistence type="predicted"/>
<evidence type="ECO:0000313" key="2">
    <source>
        <dbReference type="WBParaSite" id="maker-unitig_22644-snap-gene-0.2-mRNA-1"/>
    </source>
</evidence>
<evidence type="ECO:0000313" key="1">
    <source>
        <dbReference type="Proteomes" id="UP000095280"/>
    </source>
</evidence>
<name>A0A1I8F7X3_9PLAT</name>
<protein>
    <submittedName>
        <fullName evidence="2">Death domain-containing protein</fullName>
    </submittedName>
</protein>
<dbReference type="Proteomes" id="UP000095280">
    <property type="component" value="Unplaced"/>
</dbReference>
<organism evidence="1 2">
    <name type="scientific">Macrostomum lignano</name>
    <dbReference type="NCBI Taxonomy" id="282301"/>
    <lineage>
        <taxon>Eukaryota</taxon>
        <taxon>Metazoa</taxon>
        <taxon>Spiralia</taxon>
        <taxon>Lophotrochozoa</taxon>
        <taxon>Platyhelminthes</taxon>
        <taxon>Rhabditophora</taxon>
        <taxon>Macrostomorpha</taxon>
        <taxon>Macrostomida</taxon>
        <taxon>Macrostomidae</taxon>
        <taxon>Macrostomum</taxon>
    </lineage>
</organism>
<dbReference type="Gene3D" id="1.20.120.1240">
    <property type="entry name" value="Dynamin, middle domain"/>
    <property type="match status" value="1"/>
</dbReference>
<dbReference type="AlphaFoldDB" id="A0A1I8F7X3"/>